<dbReference type="PROSITE" id="PS51986">
    <property type="entry name" value="GS_BETA_GRASP"/>
    <property type="match status" value="1"/>
</dbReference>
<dbReference type="Pfam" id="PF12437">
    <property type="entry name" value="GSIII_N"/>
    <property type="match status" value="1"/>
</dbReference>
<keyword evidence="6" id="KW-1185">Reference proteome</keyword>
<dbReference type="InterPro" id="IPR014746">
    <property type="entry name" value="Gln_synth/guanido_kin_cat_dom"/>
</dbReference>
<dbReference type="InterPro" id="IPR040577">
    <property type="entry name" value="Gln-synt_C"/>
</dbReference>
<reference evidence="5 6" key="1">
    <citation type="submission" date="2024-02" db="EMBL/GenBank/DDBJ databases">
        <title>A novel Gemmatimonadota bacterium.</title>
        <authorList>
            <person name="Du Z.-J."/>
            <person name="Ye Y.-Q."/>
        </authorList>
    </citation>
    <scope>NUCLEOTIDE SEQUENCE [LARGE SCALE GENOMIC DNA]</scope>
    <source>
        <strain evidence="5 6">DH-20</strain>
    </source>
</reference>
<protein>
    <submittedName>
        <fullName evidence="5">Glutamine synthetase III</fullName>
    </submittedName>
</protein>
<dbReference type="EMBL" id="JBBHLI010000005">
    <property type="protein sequence ID" value="MEK9501478.1"/>
    <property type="molecule type" value="Genomic_DNA"/>
</dbReference>
<dbReference type="Pfam" id="PF00120">
    <property type="entry name" value="Gln-synt_C"/>
    <property type="match status" value="1"/>
</dbReference>
<sequence length="728" mass="80384">MTRNTPPQRRFDSLAAVKDSPLRLDGEQRVDLGEIFGENTFSLSSMQARLPKPTYKALLKTINEHTPLDPSVADAVASAMKDWAIERGATHFTHWFQPLTGLTAEKHDSFLSPTGDGRAIAEFTGTELVQGEPDASSFPSGGLRATFEARGYTAWDPTSPAFLMEGPGGAYLCIPTAFASWTGDALDQKTPLLRSIQALNTQATRALALFGSPAPRVRATLGPEQEFFLIDEEFAYRRPDLVVAGRTLFGAKPPRGQEMDDHYFGSIPERILDCMNDVEVELYRLGVPLKTRHNEVAPGQYEMAPIYEDANIAADHQQLTMSTLRRVARRYGLLCLLHEKPFAGVNGSGKHLNWSFSTDSANLLEPGTNPHENMQFLFFCSAVLRAVERHQDLLRVSIAHAGNDHRLGANEAPPSIISVFLGDQLTDIFEQIEKAGTAETSKEGGLLGLGVDALPRLPRHAGDRNRTSPFAFTGNKFEFRALGSSQSISFPATVLNTIVAEAIDEMVTNLESRTADGVEIGEALRALLSEEVPKFKRIIFNGDGYSDEWVEEAERRGLLNLRSTLDALPSLVESKNAELFEKYSVLSRRELESRHEIMVEQYFMTINIEGETAADMARTMILPAASRYLSDLLQCMERADDVGIKVAGVEATARAVAEAVDGLVEALDHLVKQNAELGGEEVHDKAEHMRANIIPAMNAVRERGDELEKMVPDDLWPVPTYRDMLFVK</sequence>
<evidence type="ECO:0000256" key="2">
    <source>
        <dbReference type="RuleBase" id="RU000384"/>
    </source>
</evidence>
<comment type="similarity">
    <text evidence="1 2">Belongs to the glutamine synthetase family.</text>
</comment>
<dbReference type="PROSITE" id="PS51987">
    <property type="entry name" value="GS_CATALYTIC"/>
    <property type="match status" value="1"/>
</dbReference>
<dbReference type="PROSITE" id="PS00181">
    <property type="entry name" value="GLNA_ATP"/>
    <property type="match status" value="1"/>
</dbReference>
<feature type="domain" description="GS catalytic" evidence="4">
    <location>
        <begin position="188"/>
        <end position="621"/>
    </location>
</feature>
<accession>A0ABU9E9R1</accession>
<proteinExistence type="inferred from homology"/>
<dbReference type="Gene3D" id="3.30.590.10">
    <property type="entry name" value="Glutamine synthetase/guanido kinase, catalytic domain"/>
    <property type="match status" value="1"/>
</dbReference>
<dbReference type="SUPFAM" id="SSF55931">
    <property type="entry name" value="Glutamine synthetase/guanido kinase"/>
    <property type="match status" value="1"/>
</dbReference>
<dbReference type="PANTHER" id="PTHR42974">
    <property type="entry name" value="GLUTAMINE SYNTHETASE"/>
    <property type="match status" value="1"/>
</dbReference>
<evidence type="ECO:0000256" key="1">
    <source>
        <dbReference type="PROSITE-ProRule" id="PRU01330"/>
    </source>
</evidence>
<dbReference type="Gene3D" id="1.20.120.1560">
    <property type="match status" value="1"/>
</dbReference>
<dbReference type="InterPro" id="IPR008147">
    <property type="entry name" value="Gln_synt_N"/>
</dbReference>
<dbReference type="InterPro" id="IPR052725">
    <property type="entry name" value="GS_Type-3"/>
</dbReference>
<dbReference type="InterPro" id="IPR022147">
    <property type="entry name" value="GSIII_N"/>
</dbReference>
<dbReference type="Proteomes" id="UP001484239">
    <property type="component" value="Unassembled WGS sequence"/>
</dbReference>
<organism evidence="5 6">
    <name type="scientific">Gaopeijia maritima</name>
    <dbReference type="NCBI Taxonomy" id="3119007"/>
    <lineage>
        <taxon>Bacteria</taxon>
        <taxon>Pseudomonadati</taxon>
        <taxon>Gemmatimonadota</taxon>
        <taxon>Longimicrobiia</taxon>
        <taxon>Gaopeijiales</taxon>
        <taxon>Gaopeijiaceae</taxon>
        <taxon>Gaopeijia</taxon>
    </lineage>
</organism>
<feature type="domain" description="GS beta-grasp" evidence="3">
    <location>
        <begin position="90"/>
        <end position="183"/>
    </location>
</feature>
<dbReference type="InterPro" id="IPR008146">
    <property type="entry name" value="Gln_synth_cat_dom"/>
</dbReference>
<comment type="caution">
    <text evidence="5">The sequence shown here is derived from an EMBL/GenBank/DDBJ whole genome shotgun (WGS) entry which is preliminary data.</text>
</comment>
<dbReference type="InterPro" id="IPR027303">
    <property type="entry name" value="Gln_synth_gly_rich_site"/>
</dbReference>
<gene>
    <name evidence="5" type="ORF">WI372_10860</name>
</gene>
<name>A0ABU9E9R1_9BACT</name>
<dbReference type="Pfam" id="PF18318">
    <property type="entry name" value="Gln-synt_C-ter"/>
    <property type="match status" value="1"/>
</dbReference>
<evidence type="ECO:0000259" key="4">
    <source>
        <dbReference type="PROSITE" id="PS51987"/>
    </source>
</evidence>
<dbReference type="PANTHER" id="PTHR42974:SF1">
    <property type="entry name" value="TYPE-3 GLUTAMINE SYNTHETASE"/>
    <property type="match status" value="1"/>
</dbReference>
<dbReference type="SMART" id="SM01230">
    <property type="entry name" value="Gln-synt_C"/>
    <property type="match status" value="1"/>
</dbReference>
<evidence type="ECO:0000313" key="5">
    <source>
        <dbReference type="EMBL" id="MEK9501478.1"/>
    </source>
</evidence>
<evidence type="ECO:0000313" key="6">
    <source>
        <dbReference type="Proteomes" id="UP001484239"/>
    </source>
</evidence>
<dbReference type="RefSeq" id="WP_405275664.1">
    <property type="nucleotide sequence ID" value="NZ_CP144380.1"/>
</dbReference>
<evidence type="ECO:0000259" key="3">
    <source>
        <dbReference type="PROSITE" id="PS51986"/>
    </source>
</evidence>